<dbReference type="RefSeq" id="WP_072312573.1">
    <property type="nucleotide sequence ID" value="NZ_FPIW01000098.1"/>
</dbReference>
<sequence length="206" mass="23714">MNRKIITNNEFRGYRINNGENNNLFCHKKTLDHIADTTEYMTSNHSRTLMVRLDIQPDQDSEHTLSSKDMTRVIENVKRQTDSRFKNSKNAPDTHVVWVSEKTTPDDKPHYHLAIFVNANAIQNGYSLKKAFNNEIKKKLKTDKDGLVNFSSSNGKVGKLIERNSPDFERQVNDAVHAASYLAKTRSKEYNPKGSRVSSCTRIRRK</sequence>
<name>A0AA94HVE3_DESDE</name>
<dbReference type="EMBL" id="FPIW01000098">
    <property type="protein sequence ID" value="SFW74048.1"/>
    <property type="molecule type" value="Genomic_DNA"/>
</dbReference>
<evidence type="ECO:0000256" key="1">
    <source>
        <dbReference type="SAM" id="MobiDB-lite"/>
    </source>
</evidence>
<gene>
    <name evidence="3" type="ORF">SAMN02910291_02845</name>
</gene>
<evidence type="ECO:0000313" key="3">
    <source>
        <dbReference type="EMBL" id="SFW74048.1"/>
    </source>
</evidence>
<reference evidence="4" key="1">
    <citation type="submission" date="2016-11" db="EMBL/GenBank/DDBJ databases">
        <authorList>
            <person name="Jaros S."/>
            <person name="Januszkiewicz K."/>
            <person name="Wedrychowicz H."/>
        </authorList>
    </citation>
    <scope>NUCLEOTIDE SEQUENCE [LARGE SCALE GENOMIC DNA]</scope>
    <source>
        <strain evidence="4">DSM 7057</strain>
    </source>
</reference>
<dbReference type="AlphaFoldDB" id="A0AA94HVE3"/>
<feature type="compositionally biased region" description="Polar residues" evidence="1">
    <location>
        <begin position="196"/>
        <end position="206"/>
    </location>
</feature>
<dbReference type="Pfam" id="PF11726">
    <property type="entry name" value="YagK_YfjJ_C"/>
    <property type="match status" value="1"/>
</dbReference>
<organism evidence="3 4">
    <name type="scientific">Desulfovibrio desulfuricans</name>
    <dbReference type="NCBI Taxonomy" id="876"/>
    <lineage>
        <taxon>Bacteria</taxon>
        <taxon>Pseudomonadati</taxon>
        <taxon>Thermodesulfobacteriota</taxon>
        <taxon>Desulfovibrionia</taxon>
        <taxon>Desulfovibrionales</taxon>
        <taxon>Desulfovibrionaceae</taxon>
        <taxon>Desulfovibrio</taxon>
    </lineage>
</organism>
<dbReference type="InterPro" id="IPR057271">
    <property type="entry name" value="YagK_YfjJ_C"/>
</dbReference>
<feature type="region of interest" description="Disordered" evidence="1">
    <location>
        <begin position="187"/>
        <end position="206"/>
    </location>
</feature>
<feature type="domain" description="YagK/YfjJ C-terminal" evidence="2">
    <location>
        <begin position="43"/>
        <end position="192"/>
    </location>
</feature>
<evidence type="ECO:0000259" key="2">
    <source>
        <dbReference type="Pfam" id="PF11726"/>
    </source>
</evidence>
<evidence type="ECO:0000313" key="4">
    <source>
        <dbReference type="Proteomes" id="UP000182680"/>
    </source>
</evidence>
<protein>
    <recommendedName>
        <fullName evidence="2">YagK/YfjJ C-terminal domain-containing protein</fullName>
    </recommendedName>
</protein>
<comment type="caution">
    <text evidence="3">The sequence shown here is derived from an EMBL/GenBank/DDBJ whole genome shotgun (WGS) entry which is preliminary data.</text>
</comment>
<dbReference type="Proteomes" id="UP000182680">
    <property type="component" value="Unassembled WGS sequence"/>
</dbReference>
<accession>A0AA94HVE3</accession>
<proteinExistence type="predicted"/>